<feature type="transmembrane region" description="Helical" evidence="13">
    <location>
        <begin position="190"/>
        <end position="210"/>
    </location>
</feature>
<evidence type="ECO:0000313" key="20">
    <source>
        <dbReference type="EMBL" id="CAB5062439.1"/>
    </source>
</evidence>
<feature type="transmembrane region" description="Helical" evidence="13">
    <location>
        <begin position="126"/>
        <end position="145"/>
    </location>
</feature>
<dbReference type="AlphaFoldDB" id="A0A6J6TJQ2"/>
<feature type="transmembrane region" description="Helical" evidence="13">
    <location>
        <begin position="7"/>
        <end position="27"/>
    </location>
</feature>
<dbReference type="InterPro" id="IPR017938">
    <property type="entry name" value="Riboflavin_synthase-like_b-brl"/>
</dbReference>
<keyword evidence="11" id="KW-0411">Iron-sulfur</keyword>
<dbReference type="EMBL" id="CAFBQT010000039">
    <property type="protein sequence ID" value="CAB5062439.1"/>
    <property type="molecule type" value="Genomic_DNA"/>
</dbReference>
<dbReference type="SUPFAM" id="SSF63380">
    <property type="entry name" value="Riboflavin synthase domain-like"/>
    <property type="match status" value="1"/>
</dbReference>
<dbReference type="GO" id="GO:0016020">
    <property type="term" value="C:membrane"/>
    <property type="evidence" value="ECO:0007669"/>
    <property type="project" value="UniProtKB-SubCell"/>
</dbReference>
<evidence type="ECO:0000256" key="10">
    <source>
        <dbReference type="ARBA" id="ARBA00023004"/>
    </source>
</evidence>
<feature type="domain" description="FAD-binding FR-type" evidence="14">
    <location>
        <begin position="215"/>
        <end position="315"/>
    </location>
</feature>
<evidence type="ECO:0000256" key="3">
    <source>
        <dbReference type="ARBA" id="ARBA00022630"/>
    </source>
</evidence>
<dbReference type="InterPro" id="IPR050415">
    <property type="entry name" value="MRET"/>
</dbReference>
<keyword evidence="6" id="KW-0479">Metal-binding</keyword>
<keyword evidence="12 13" id="KW-0472">Membrane</keyword>
<evidence type="ECO:0000256" key="9">
    <source>
        <dbReference type="ARBA" id="ARBA00023002"/>
    </source>
</evidence>
<dbReference type="Pfam" id="PF00175">
    <property type="entry name" value="NAD_binding_1"/>
    <property type="match status" value="1"/>
</dbReference>
<keyword evidence="8 13" id="KW-1133">Transmembrane helix</keyword>
<evidence type="ECO:0000256" key="12">
    <source>
        <dbReference type="ARBA" id="ARBA00023136"/>
    </source>
</evidence>
<reference evidence="17" key="1">
    <citation type="submission" date="2020-05" db="EMBL/GenBank/DDBJ databases">
        <authorList>
            <person name="Chiriac C."/>
            <person name="Salcher M."/>
            <person name="Ghai R."/>
            <person name="Kavagutti S V."/>
        </authorList>
    </citation>
    <scope>NUCLEOTIDE SEQUENCE</scope>
</reference>
<comment type="subcellular location">
    <subcellularLocation>
        <location evidence="2">Membrane</location>
        <topology evidence="2">Multi-pass membrane protein</topology>
    </subcellularLocation>
</comment>
<evidence type="ECO:0000313" key="17">
    <source>
        <dbReference type="EMBL" id="CAB4746549.1"/>
    </source>
</evidence>
<feature type="transmembrane region" description="Helical" evidence="13">
    <location>
        <begin position="86"/>
        <end position="106"/>
    </location>
</feature>
<dbReference type="Gene3D" id="3.40.50.80">
    <property type="entry name" value="Nucleotide-binding domain of ferredoxin-NADP reductase (FNR) module"/>
    <property type="match status" value="1"/>
</dbReference>
<keyword evidence="5" id="KW-0001">2Fe-2S</keyword>
<evidence type="ECO:0000313" key="16">
    <source>
        <dbReference type="EMBL" id="CAB4671055.1"/>
    </source>
</evidence>
<protein>
    <submittedName>
        <fullName evidence="17">Unannotated protein</fullName>
    </submittedName>
</protein>
<evidence type="ECO:0000256" key="6">
    <source>
        <dbReference type="ARBA" id="ARBA00022723"/>
    </source>
</evidence>
<evidence type="ECO:0000256" key="4">
    <source>
        <dbReference type="ARBA" id="ARBA00022692"/>
    </source>
</evidence>
<dbReference type="PANTHER" id="PTHR47354">
    <property type="entry name" value="NADH OXIDOREDUCTASE HCR"/>
    <property type="match status" value="1"/>
</dbReference>
<evidence type="ECO:0000259" key="14">
    <source>
        <dbReference type="PROSITE" id="PS51384"/>
    </source>
</evidence>
<proteinExistence type="predicted"/>
<keyword evidence="4 13" id="KW-0812">Transmembrane</keyword>
<evidence type="ECO:0000256" key="7">
    <source>
        <dbReference type="ARBA" id="ARBA00022827"/>
    </source>
</evidence>
<dbReference type="PROSITE" id="PS51384">
    <property type="entry name" value="FAD_FR"/>
    <property type="match status" value="1"/>
</dbReference>
<dbReference type="InterPro" id="IPR001433">
    <property type="entry name" value="OxRdtase_FAD/NAD-bd"/>
</dbReference>
<dbReference type="EMBL" id="CAEZUF010000028">
    <property type="protein sequence ID" value="CAB4588899.1"/>
    <property type="molecule type" value="Genomic_DNA"/>
</dbReference>
<gene>
    <name evidence="15" type="ORF">UFOPK1791_00438</name>
    <name evidence="16" type="ORF">UFOPK2312_00569</name>
    <name evidence="17" type="ORF">UFOPK2802_00873</name>
    <name evidence="18" type="ORF">UFOPK3783_00526</name>
    <name evidence="19" type="ORF">UFOPK3948_00799</name>
    <name evidence="20" type="ORF">UFOPK4355_00448</name>
</gene>
<comment type="cofactor">
    <cofactor evidence="1">
        <name>FAD</name>
        <dbReference type="ChEBI" id="CHEBI:57692"/>
    </cofactor>
</comment>
<dbReference type="EMBL" id="CAFBOI010000104">
    <property type="protein sequence ID" value="CAB4982201.1"/>
    <property type="molecule type" value="Genomic_DNA"/>
</dbReference>
<evidence type="ECO:0000256" key="1">
    <source>
        <dbReference type="ARBA" id="ARBA00001974"/>
    </source>
</evidence>
<organism evidence="17">
    <name type="scientific">freshwater metagenome</name>
    <dbReference type="NCBI Taxonomy" id="449393"/>
    <lineage>
        <taxon>unclassified sequences</taxon>
        <taxon>metagenomes</taxon>
        <taxon>ecological metagenomes</taxon>
    </lineage>
</organism>
<evidence type="ECO:0000313" key="15">
    <source>
        <dbReference type="EMBL" id="CAB4588899.1"/>
    </source>
</evidence>
<feature type="transmembrane region" description="Helical" evidence="13">
    <location>
        <begin position="39"/>
        <end position="65"/>
    </location>
</feature>
<dbReference type="GO" id="GO:0050660">
    <property type="term" value="F:flavin adenine dinucleotide binding"/>
    <property type="evidence" value="ECO:0007669"/>
    <property type="project" value="TreeGrafter"/>
</dbReference>
<dbReference type="Gene3D" id="2.40.30.10">
    <property type="entry name" value="Translation factors"/>
    <property type="match status" value="1"/>
</dbReference>
<dbReference type="EMBL" id="CAEZYX010000109">
    <property type="protein sequence ID" value="CAB4746549.1"/>
    <property type="molecule type" value="Genomic_DNA"/>
</dbReference>
<dbReference type="InterPro" id="IPR013130">
    <property type="entry name" value="Fe3_Rdtase_TM_dom"/>
</dbReference>
<evidence type="ECO:0000256" key="5">
    <source>
        <dbReference type="ARBA" id="ARBA00022714"/>
    </source>
</evidence>
<dbReference type="GO" id="GO:0051537">
    <property type="term" value="F:2 iron, 2 sulfur cluster binding"/>
    <property type="evidence" value="ECO:0007669"/>
    <property type="project" value="UniProtKB-KW"/>
</dbReference>
<keyword evidence="10" id="KW-0408">Iron</keyword>
<dbReference type="GO" id="GO:0016491">
    <property type="term" value="F:oxidoreductase activity"/>
    <property type="evidence" value="ECO:0007669"/>
    <property type="project" value="UniProtKB-KW"/>
</dbReference>
<evidence type="ECO:0000256" key="11">
    <source>
        <dbReference type="ARBA" id="ARBA00023014"/>
    </source>
</evidence>
<dbReference type="InterPro" id="IPR017927">
    <property type="entry name" value="FAD-bd_FR_type"/>
</dbReference>
<dbReference type="SUPFAM" id="SSF52343">
    <property type="entry name" value="Ferredoxin reductase-like, C-terminal NADP-linked domain"/>
    <property type="match status" value="1"/>
</dbReference>
<dbReference type="Pfam" id="PF01794">
    <property type="entry name" value="Ferric_reduct"/>
    <property type="match status" value="1"/>
</dbReference>
<evidence type="ECO:0000313" key="18">
    <source>
        <dbReference type="EMBL" id="CAB4944963.1"/>
    </source>
</evidence>
<keyword evidence="7" id="KW-0274">FAD</keyword>
<name>A0A6J6TJQ2_9ZZZZ</name>
<dbReference type="GO" id="GO:0046872">
    <property type="term" value="F:metal ion binding"/>
    <property type="evidence" value="ECO:0007669"/>
    <property type="project" value="UniProtKB-KW"/>
</dbReference>
<evidence type="ECO:0000256" key="13">
    <source>
        <dbReference type="SAM" id="Phobius"/>
    </source>
</evidence>
<dbReference type="CDD" id="cd06198">
    <property type="entry name" value="FNR_like_3"/>
    <property type="match status" value="1"/>
</dbReference>
<sequence length="441" mass="49300">MSTKRLGVDWASLVTGLGLGLTIALQIESTTQEDWASTYAIVTSISRSFALIGTYLALVGLVLVARVPLIESSVGHDRLITWHRKLGPYSLFLIGFHVLFVAIGYAGLERIPTIIEIWRMVTRFPWMLPAFVGFIFMMAAGITSYKKARARMSYETWWTVHLYTYLAIALSFMHQVLTGPMFIGHPLNRFFWNVLYLSVAGTLITWRFAIPVIRSLRLGLKVEQVVKEGPGVFSIIMKGRNVESLGAQGGQFFGWRFLTKGHWFISHPYSLSAAPTKKYLRVTVKDLGDHSGSVTFIKPGTRVFLEGPYGAFTAGRASKGHVTLIGGGVGITPIRAIMEEFPPAVEVDVIFRASKKEDLVLKEELDYLAEERGARVHYLIGPRSEHPMDAKYIMRIVPTFRDSDVYICGPTPLVDAVREAARNVGIPKNRFHDEAFAFHGE</sequence>
<keyword evidence="3" id="KW-0285">Flavoprotein</keyword>
<accession>A0A6J6TJQ2</accession>
<keyword evidence="9" id="KW-0560">Oxidoreductase</keyword>
<dbReference type="EMBL" id="CAFBNI010000048">
    <property type="protein sequence ID" value="CAB4944963.1"/>
    <property type="molecule type" value="Genomic_DNA"/>
</dbReference>
<evidence type="ECO:0000256" key="2">
    <source>
        <dbReference type="ARBA" id="ARBA00004141"/>
    </source>
</evidence>
<feature type="transmembrane region" description="Helical" evidence="13">
    <location>
        <begin position="157"/>
        <end position="178"/>
    </location>
</feature>
<dbReference type="EMBL" id="CAEZWY010000048">
    <property type="protein sequence ID" value="CAB4671055.1"/>
    <property type="molecule type" value="Genomic_DNA"/>
</dbReference>
<evidence type="ECO:0000313" key="19">
    <source>
        <dbReference type="EMBL" id="CAB4982201.1"/>
    </source>
</evidence>
<dbReference type="InterPro" id="IPR039261">
    <property type="entry name" value="FNR_nucleotide-bd"/>
</dbReference>
<evidence type="ECO:0000256" key="8">
    <source>
        <dbReference type="ARBA" id="ARBA00022989"/>
    </source>
</evidence>
<dbReference type="PANTHER" id="PTHR47354:SF8">
    <property type="entry name" value="1,2-PHENYLACETYL-COA EPOXIDASE, SUBUNIT E"/>
    <property type="match status" value="1"/>
</dbReference>